<organism evidence="1 2">
    <name type="scientific">Rotaria sordida</name>
    <dbReference type="NCBI Taxonomy" id="392033"/>
    <lineage>
        <taxon>Eukaryota</taxon>
        <taxon>Metazoa</taxon>
        <taxon>Spiralia</taxon>
        <taxon>Gnathifera</taxon>
        <taxon>Rotifera</taxon>
        <taxon>Eurotatoria</taxon>
        <taxon>Bdelloidea</taxon>
        <taxon>Philodinida</taxon>
        <taxon>Philodinidae</taxon>
        <taxon>Rotaria</taxon>
    </lineage>
</organism>
<reference evidence="1" key="1">
    <citation type="submission" date="2021-02" db="EMBL/GenBank/DDBJ databases">
        <authorList>
            <person name="Nowell W R."/>
        </authorList>
    </citation>
    <scope>NUCLEOTIDE SEQUENCE</scope>
</reference>
<proteinExistence type="predicted"/>
<evidence type="ECO:0000313" key="2">
    <source>
        <dbReference type="Proteomes" id="UP000663823"/>
    </source>
</evidence>
<comment type="caution">
    <text evidence="1">The sequence shown here is derived from an EMBL/GenBank/DDBJ whole genome shotgun (WGS) entry which is preliminary data.</text>
</comment>
<gene>
    <name evidence="1" type="ORF">OTI717_LOCUS7329</name>
</gene>
<name>A0A818NWL6_9BILA</name>
<sequence>MSHNTTVSHEDNPNHIVIWLDKHIGEPGTYEHLKKTFGIQTDPKSETRVALVDRDYGDFRRAERSLSIHLEDPLLVHHEGSLPVHPESVYFLLSTFTNIENCLNCFEHNRNKRIFFITSGSLGREVVPIVLERFKETFTDLVTKEPCMSIYVFSNNMADDIDWGLHYQDYIQMFDFDADLLSRLVRDIGDYYFTESKRLLDGSPSHNVAAYHRLSWAKTLYKRHCILDHFSMSKDLGEINRLLEEVQEELQSSSDDDESY</sequence>
<dbReference type="EMBL" id="CAJOAX010000545">
    <property type="protein sequence ID" value="CAF3611519.1"/>
    <property type="molecule type" value="Genomic_DNA"/>
</dbReference>
<accession>A0A818NWL6</accession>
<evidence type="ECO:0000313" key="1">
    <source>
        <dbReference type="EMBL" id="CAF3611519.1"/>
    </source>
</evidence>
<dbReference type="Proteomes" id="UP000663823">
    <property type="component" value="Unassembled WGS sequence"/>
</dbReference>
<protein>
    <submittedName>
        <fullName evidence="1">Uncharacterized protein</fullName>
    </submittedName>
</protein>
<dbReference type="AlphaFoldDB" id="A0A818NWL6"/>